<keyword evidence="2" id="KW-1185">Reference proteome</keyword>
<gene>
    <name evidence="1" type="ORF">A4W93_11455</name>
</gene>
<evidence type="ECO:0000313" key="2">
    <source>
        <dbReference type="Proteomes" id="UP000193427"/>
    </source>
</evidence>
<reference evidence="1 2" key="1">
    <citation type="submission" date="2016-04" db="EMBL/GenBank/DDBJ databases">
        <title>Complete genome sequence of natural rubber-degrading, novel Gram-negative bacterium, Rhizobacter gummiphilus strain NS21.</title>
        <authorList>
            <person name="Tabata M."/>
            <person name="Kasai D."/>
            <person name="Fukuda M."/>
        </authorList>
    </citation>
    <scope>NUCLEOTIDE SEQUENCE [LARGE SCALE GENOMIC DNA]</scope>
    <source>
        <strain evidence="1 2">NS21</strain>
    </source>
</reference>
<dbReference type="STRING" id="946333.A4W93_11455"/>
<dbReference type="AlphaFoldDB" id="A0A1W6L804"/>
<dbReference type="Proteomes" id="UP000193427">
    <property type="component" value="Chromosome"/>
</dbReference>
<protein>
    <recommendedName>
        <fullName evidence="3">PEP-CTERM protein-sorting domain-containing protein</fullName>
    </recommendedName>
</protein>
<dbReference type="KEGG" id="rgu:A4W93_11455"/>
<dbReference type="EMBL" id="CP015118">
    <property type="protein sequence ID" value="ARN20461.1"/>
    <property type="molecule type" value="Genomic_DNA"/>
</dbReference>
<accession>A0A1W6L804</accession>
<evidence type="ECO:0008006" key="3">
    <source>
        <dbReference type="Google" id="ProtNLM"/>
    </source>
</evidence>
<proteinExistence type="predicted"/>
<sequence>MLAAAMPVAAQAQVTNGGFESGLSGWSVLGDASVLAGGTQGLSQLWLTTASVDFDDDFPLAAGALNRSGSAAAEVGVPGGVEAFAGLALGALDPNPAEAIQAFEGSAARQSFTANAGDVLTFQWDFGTRDSGADFAFVAIDGVLFKLASSPDAGLPGTYGNDFRTGWANFTHTFSGSGVHDVVFGVVDVNDYSVTSTLAVDAVSVSAVPEPGALALLVPGLMVLGLRARRRRG</sequence>
<evidence type="ECO:0000313" key="1">
    <source>
        <dbReference type="EMBL" id="ARN20461.1"/>
    </source>
</evidence>
<name>A0A1W6L804_9BURK</name>
<organism evidence="1 2">
    <name type="scientific">Piscinibacter gummiphilus</name>
    <dbReference type="NCBI Taxonomy" id="946333"/>
    <lineage>
        <taxon>Bacteria</taxon>
        <taxon>Pseudomonadati</taxon>
        <taxon>Pseudomonadota</taxon>
        <taxon>Betaproteobacteria</taxon>
        <taxon>Burkholderiales</taxon>
        <taxon>Sphaerotilaceae</taxon>
        <taxon>Piscinibacter</taxon>
    </lineage>
</organism>